<evidence type="ECO:0000313" key="1">
    <source>
        <dbReference type="EMBL" id="GMN36276.1"/>
    </source>
</evidence>
<organism evidence="1 2">
    <name type="scientific">Ficus carica</name>
    <name type="common">Common fig</name>
    <dbReference type="NCBI Taxonomy" id="3494"/>
    <lineage>
        <taxon>Eukaryota</taxon>
        <taxon>Viridiplantae</taxon>
        <taxon>Streptophyta</taxon>
        <taxon>Embryophyta</taxon>
        <taxon>Tracheophyta</taxon>
        <taxon>Spermatophyta</taxon>
        <taxon>Magnoliopsida</taxon>
        <taxon>eudicotyledons</taxon>
        <taxon>Gunneridae</taxon>
        <taxon>Pentapetalae</taxon>
        <taxon>rosids</taxon>
        <taxon>fabids</taxon>
        <taxon>Rosales</taxon>
        <taxon>Moraceae</taxon>
        <taxon>Ficeae</taxon>
        <taxon>Ficus</taxon>
    </lineage>
</organism>
<reference evidence="1" key="1">
    <citation type="submission" date="2023-07" db="EMBL/GenBank/DDBJ databases">
        <title>draft genome sequence of fig (Ficus carica).</title>
        <authorList>
            <person name="Takahashi T."/>
            <person name="Nishimura K."/>
        </authorList>
    </citation>
    <scope>NUCLEOTIDE SEQUENCE</scope>
</reference>
<gene>
    <name evidence="1" type="ORF">TIFTF001_005890</name>
</gene>
<evidence type="ECO:0000313" key="2">
    <source>
        <dbReference type="Proteomes" id="UP001187192"/>
    </source>
</evidence>
<sequence>MEVQVLGVNIVKQEVPVDLHEFPVVGPSCDVFTRKPSNIGLAMAAVEKPCISGFKLHLDADRIVIELLMSGSCKLGVLDDFLTPVNPSVTKESPSPTGI</sequence>
<protein>
    <submittedName>
        <fullName evidence="1">Uncharacterized protein</fullName>
    </submittedName>
</protein>
<comment type="caution">
    <text evidence="1">The sequence shown here is derived from an EMBL/GenBank/DDBJ whole genome shotgun (WGS) entry which is preliminary data.</text>
</comment>
<dbReference type="EMBL" id="BTGU01000006">
    <property type="protein sequence ID" value="GMN36276.1"/>
    <property type="molecule type" value="Genomic_DNA"/>
</dbReference>
<name>A0AA88A970_FICCA</name>
<proteinExistence type="predicted"/>
<dbReference type="AlphaFoldDB" id="A0AA88A970"/>
<accession>A0AA88A970</accession>
<keyword evidence="2" id="KW-1185">Reference proteome</keyword>
<dbReference type="Proteomes" id="UP001187192">
    <property type="component" value="Unassembled WGS sequence"/>
</dbReference>